<dbReference type="RefSeq" id="WP_086500079.1">
    <property type="nucleotide sequence ID" value="NZ_MSSV01000004.1"/>
</dbReference>
<dbReference type="SUPFAM" id="SSF47413">
    <property type="entry name" value="lambda repressor-like DNA-binding domains"/>
    <property type="match status" value="1"/>
</dbReference>
<dbReference type="CDD" id="cd00093">
    <property type="entry name" value="HTH_XRE"/>
    <property type="match status" value="1"/>
</dbReference>
<evidence type="ECO:0000313" key="2">
    <source>
        <dbReference type="EMBL" id="TXD78048.1"/>
    </source>
</evidence>
<dbReference type="Pfam" id="PF01381">
    <property type="entry name" value="HTH_3"/>
    <property type="match status" value="1"/>
</dbReference>
<dbReference type="InterPro" id="IPR001387">
    <property type="entry name" value="Cro/C1-type_HTH"/>
</dbReference>
<organism evidence="2 3">
    <name type="scientific">Algoriphagus ratkowskyi</name>
    <dbReference type="NCBI Taxonomy" id="57028"/>
    <lineage>
        <taxon>Bacteria</taxon>
        <taxon>Pseudomonadati</taxon>
        <taxon>Bacteroidota</taxon>
        <taxon>Cytophagia</taxon>
        <taxon>Cytophagales</taxon>
        <taxon>Cyclobacteriaceae</taxon>
        <taxon>Algoriphagus</taxon>
    </lineage>
</organism>
<dbReference type="PROSITE" id="PS50943">
    <property type="entry name" value="HTH_CROC1"/>
    <property type="match status" value="1"/>
</dbReference>
<evidence type="ECO:0000259" key="1">
    <source>
        <dbReference type="PROSITE" id="PS50943"/>
    </source>
</evidence>
<dbReference type="Proteomes" id="UP000321927">
    <property type="component" value="Unassembled WGS sequence"/>
</dbReference>
<name>A0ABY3HNW0_9BACT</name>
<gene>
    <name evidence="2" type="ORF">ESW18_08340</name>
</gene>
<dbReference type="SMART" id="SM00530">
    <property type="entry name" value="HTH_XRE"/>
    <property type="match status" value="1"/>
</dbReference>
<protein>
    <submittedName>
        <fullName evidence="2">Helix-turn-helix transcriptional regulator</fullName>
    </submittedName>
</protein>
<comment type="caution">
    <text evidence="2">The sequence shown here is derived from an EMBL/GenBank/DDBJ whole genome shotgun (WGS) entry which is preliminary data.</text>
</comment>
<keyword evidence="3" id="KW-1185">Reference proteome</keyword>
<proteinExistence type="predicted"/>
<dbReference type="EMBL" id="VORV01000005">
    <property type="protein sequence ID" value="TXD78048.1"/>
    <property type="molecule type" value="Genomic_DNA"/>
</dbReference>
<dbReference type="InterPro" id="IPR010982">
    <property type="entry name" value="Lambda_DNA-bd_dom_sf"/>
</dbReference>
<dbReference type="Gene3D" id="1.10.260.40">
    <property type="entry name" value="lambda repressor-like DNA-binding domains"/>
    <property type="match status" value="1"/>
</dbReference>
<feature type="domain" description="HTH cro/C1-type" evidence="1">
    <location>
        <begin position="11"/>
        <end position="64"/>
    </location>
</feature>
<sequence>MSIKIYSGPMLKQWIEKNKLSKTDVAKQLGVTRQQVHSYFNTTNLQHKTVKTIISKFNVEEEDIWESVNENSNTVNTHFISEPSIIIEKGINDYIPLKNGNCLLITFLVEEYAHAGFISRFTDQEFLEKMPNHSIVVDRFPLAKHYSFRVIGESMNNGTSESIISGAIVTAREINKNLWNSRFHINRLKDYVIVHKKGIIVNRITEHDTNDMTIICMSLNGDKKTYPEFPVNLDECIMLLQIVNVYTSR</sequence>
<evidence type="ECO:0000313" key="3">
    <source>
        <dbReference type="Proteomes" id="UP000321927"/>
    </source>
</evidence>
<reference evidence="2 3" key="1">
    <citation type="submission" date="2019-08" db="EMBL/GenBank/DDBJ databases">
        <title>Genome of Algoriphagus ratkowskyi IC026.</title>
        <authorList>
            <person name="Bowman J.P."/>
        </authorList>
    </citation>
    <scope>NUCLEOTIDE SEQUENCE [LARGE SCALE GENOMIC DNA]</scope>
    <source>
        <strain evidence="2 3">IC026</strain>
    </source>
</reference>
<accession>A0ABY3HNW0</accession>